<dbReference type="InterPro" id="IPR055346">
    <property type="entry name" value="Fe-S_cluster_assembly_SufBD"/>
</dbReference>
<accession>A0A3N1Y195</accession>
<dbReference type="GO" id="GO:0016226">
    <property type="term" value="P:iron-sulfur cluster assembly"/>
    <property type="evidence" value="ECO:0007669"/>
    <property type="project" value="InterPro"/>
</dbReference>
<name>A0A3N1Y195_9GAMM</name>
<reference evidence="4 5" key="1">
    <citation type="submission" date="2018-11" db="EMBL/GenBank/DDBJ databases">
        <title>Genomic Encyclopedia of Type Strains, Phase IV (KMG-IV): sequencing the most valuable type-strain genomes for metagenomic binning, comparative biology and taxonomic classification.</title>
        <authorList>
            <person name="Goeker M."/>
        </authorList>
    </citation>
    <scope>NUCLEOTIDE SEQUENCE [LARGE SCALE GENOMIC DNA]</scope>
    <source>
        <strain evidence="4 5">DSM 100275</strain>
    </source>
</reference>
<dbReference type="InterPro" id="IPR045595">
    <property type="entry name" value="SufBD_N"/>
</dbReference>
<evidence type="ECO:0000256" key="1">
    <source>
        <dbReference type="ARBA" id="ARBA00043967"/>
    </source>
</evidence>
<dbReference type="SUPFAM" id="SSF101960">
    <property type="entry name" value="Stabilizer of iron transporter SufD"/>
    <property type="match status" value="1"/>
</dbReference>
<dbReference type="InterPro" id="IPR037284">
    <property type="entry name" value="SUF_FeS_clus_asmbl_SufBD_sf"/>
</dbReference>
<keyword evidence="5" id="KW-1185">Reference proteome</keyword>
<sequence length="438" mass="47501">MSEPKLIERARTAHEALAGRLPGAAHPELAALRRRALDRAVERGLPTPRDEDWRYTDLRPLAQAELAFVAEGGGAEIELAPWRIEDLDGARLVFADGRLVPALSDLGGAAGVRVAPLASLADSAPESLVAALGADAEGDALPALNLALATDGLVLELDDGVALEAPVHVLYIATGEARAAHLRNLLRLGRGARATVIEHHVSLAEGAAYTNVVTDVVLAEAARLAHYRIQEPERGYRYTRTRVRQAAGSGLAAFTATFGGRITRNEILVDLEGEGARCELDGLTVLRGRDHADHHTRIEHRTPEATSRELYKGILDDRARTAFTGRVVVHPGAQQTDAEQANHNLLLSGEAEADARPQLEIYADDVRCSHGATVGQIDPRALFYLRSRGIDEASARILLTYGFAEELLERIPLPAIRRRLDRTLIRHMPAGERIEELL</sequence>
<dbReference type="Pfam" id="PF19295">
    <property type="entry name" value="SufBD_N"/>
    <property type="match status" value="1"/>
</dbReference>
<dbReference type="OrthoDB" id="9768262at2"/>
<feature type="domain" description="SUF system FeS cluster assembly SufBD N-terminal" evidence="3">
    <location>
        <begin position="26"/>
        <end position="169"/>
    </location>
</feature>
<proteinExistence type="inferred from homology"/>
<feature type="domain" description="SUF system FeS cluster assembly SufBD core" evidence="2">
    <location>
        <begin position="172"/>
        <end position="403"/>
    </location>
</feature>
<evidence type="ECO:0000313" key="5">
    <source>
        <dbReference type="Proteomes" id="UP000276634"/>
    </source>
</evidence>
<evidence type="ECO:0000313" key="4">
    <source>
        <dbReference type="EMBL" id="ROR32595.1"/>
    </source>
</evidence>
<dbReference type="PANTHER" id="PTHR43575:SF1">
    <property type="entry name" value="PROTEIN ABCI7, CHLOROPLASTIC"/>
    <property type="match status" value="1"/>
</dbReference>
<comment type="caution">
    <text evidence="4">The sequence shown here is derived from an EMBL/GenBank/DDBJ whole genome shotgun (WGS) entry which is preliminary data.</text>
</comment>
<protein>
    <submittedName>
        <fullName evidence="4">Iron-regulated ABC transporter permease protein SufD</fullName>
    </submittedName>
</protein>
<dbReference type="InterPro" id="IPR011542">
    <property type="entry name" value="SUF_FeS_clus_asmbl_SufD"/>
</dbReference>
<comment type="similarity">
    <text evidence="1">Belongs to the iron-sulfur cluster assembly SufBD family.</text>
</comment>
<dbReference type="AlphaFoldDB" id="A0A3N1Y195"/>
<dbReference type="Proteomes" id="UP000276634">
    <property type="component" value="Unassembled WGS sequence"/>
</dbReference>
<dbReference type="EMBL" id="RJVI01000002">
    <property type="protein sequence ID" value="ROR32595.1"/>
    <property type="molecule type" value="Genomic_DNA"/>
</dbReference>
<gene>
    <name evidence="4" type="ORF">EDC57_1801</name>
</gene>
<evidence type="ECO:0000259" key="3">
    <source>
        <dbReference type="Pfam" id="PF19295"/>
    </source>
</evidence>
<dbReference type="NCBIfam" id="TIGR01981">
    <property type="entry name" value="sufD"/>
    <property type="match status" value="1"/>
</dbReference>
<dbReference type="InterPro" id="IPR000825">
    <property type="entry name" value="SUF_FeS_clus_asmbl_SufBD_core"/>
</dbReference>
<evidence type="ECO:0000259" key="2">
    <source>
        <dbReference type="Pfam" id="PF01458"/>
    </source>
</evidence>
<dbReference type="RefSeq" id="WP_123401514.1">
    <property type="nucleotide sequence ID" value="NZ_RJVI01000002.1"/>
</dbReference>
<organism evidence="4 5">
    <name type="scientific">Inmirania thermothiophila</name>
    <dbReference type="NCBI Taxonomy" id="1750597"/>
    <lineage>
        <taxon>Bacteria</taxon>
        <taxon>Pseudomonadati</taxon>
        <taxon>Pseudomonadota</taxon>
        <taxon>Gammaproteobacteria</taxon>
        <taxon>Chromatiales</taxon>
        <taxon>Ectothiorhodospiraceae</taxon>
        <taxon>Inmirania</taxon>
    </lineage>
</organism>
<dbReference type="PANTHER" id="PTHR43575">
    <property type="entry name" value="PROTEIN ABCI7, CHLOROPLASTIC"/>
    <property type="match status" value="1"/>
</dbReference>
<dbReference type="Pfam" id="PF01458">
    <property type="entry name" value="SUFBD_core"/>
    <property type="match status" value="1"/>
</dbReference>